<name>A0A5B7TME5_9FLAO</name>
<organism evidence="1 2">
    <name type="scientific">Aureibaculum algae</name>
    <dbReference type="NCBI Taxonomy" id="2584122"/>
    <lineage>
        <taxon>Bacteria</taxon>
        <taxon>Pseudomonadati</taxon>
        <taxon>Bacteroidota</taxon>
        <taxon>Flavobacteriia</taxon>
        <taxon>Flavobacteriales</taxon>
        <taxon>Flavobacteriaceae</taxon>
        <taxon>Aureibaculum</taxon>
    </lineage>
</organism>
<reference evidence="1 2" key="1">
    <citation type="submission" date="2019-05" db="EMBL/GenBank/DDBJ databases">
        <title>Algicella ahnfeltiae gen. nov., sp. nov., a novel marine bacterium of the family Flavobacteriaceae isolated from a red alga.</title>
        <authorList>
            <person name="Nedashkovskaya O.I."/>
            <person name="Kukhlevskiy A.D."/>
            <person name="Kim S.-G."/>
            <person name="Zhukova N.V."/>
            <person name="Mikhailov V.V."/>
        </authorList>
    </citation>
    <scope>NUCLEOTIDE SEQUENCE [LARGE SCALE GENOMIC DNA]</scope>
    <source>
        <strain evidence="1 2">10Alg115</strain>
    </source>
</reference>
<dbReference type="Proteomes" id="UP000306229">
    <property type="component" value="Chromosome"/>
</dbReference>
<accession>A0A5B7TME5</accession>
<gene>
    <name evidence="1" type="ORF">FF125_05845</name>
</gene>
<dbReference type="RefSeq" id="WP_138948893.1">
    <property type="nucleotide sequence ID" value="NZ_CP040749.1"/>
</dbReference>
<evidence type="ECO:0000313" key="2">
    <source>
        <dbReference type="Proteomes" id="UP000306229"/>
    </source>
</evidence>
<evidence type="ECO:0000313" key="1">
    <source>
        <dbReference type="EMBL" id="QCX37979.1"/>
    </source>
</evidence>
<dbReference type="KEGG" id="fbe:FF125_05845"/>
<proteinExistence type="predicted"/>
<dbReference type="EMBL" id="CP040749">
    <property type="protein sequence ID" value="QCX37979.1"/>
    <property type="molecule type" value="Genomic_DNA"/>
</dbReference>
<protein>
    <submittedName>
        <fullName evidence="1">Uncharacterized protein</fullName>
    </submittedName>
</protein>
<dbReference type="OrthoDB" id="1038692at2"/>
<keyword evidence="2" id="KW-1185">Reference proteome</keyword>
<sequence length="395" mass="47940">MKKLFLIFLLPLLGFSQNSEIKPYVDFLKKVEKKSAKDYILQQFQEHDIVILCERDHSEISQYELIKEILSDEYFKENVKNIFTEVGVINLNPEITDFLKTRELNSLYVDKKLTEFQRNASFYPVWERYNYHYLLKTIYNININSENQISLHPSDSEFDWRKVKTAIDYTTEYEIEIEPRDSLIAYNIINQYEKIKSKNNFKALIILNFRHAFRINTITPDDEIVQNSGKYLSDYFGNKAVSIFSNRPVFFRKQKDWAYKLIQEGKWDAAFKYLKIDDVGFDFNNSIFGNDIFDLQQVKNEMKYKNVFDGFVFYKTIEKHELMDYYNGLISKDFEKEFFRRLKIQLEYFENNSMLEKLKDKSFRDKLLKEWNTKRIRKYRDFEYLIESRDRYLNE</sequence>
<dbReference type="AlphaFoldDB" id="A0A5B7TME5"/>